<dbReference type="RefSeq" id="WP_164734927.1">
    <property type="nucleotide sequence ID" value="NZ_BMKB01000004.1"/>
</dbReference>
<dbReference type="Proteomes" id="UP000596977">
    <property type="component" value="Unassembled WGS sequence"/>
</dbReference>
<evidence type="ECO:0000313" key="4">
    <source>
        <dbReference type="Proteomes" id="UP000596977"/>
    </source>
</evidence>
<dbReference type="Pfam" id="PF13229">
    <property type="entry name" value="Beta_helix"/>
    <property type="match status" value="1"/>
</dbReference>
<dbReference type="InterPro" id="IPR012334">
    <property type="entry name" value="Pectin_lyas_fold"/>
</dbReference>
<dbReference type="PANTHER" id="PTHR36453:SF1">
    <property type="entry name" value="RIGHT HANDED BETA HELIX DOMAIN-CONTAINING PROTEIN"/>
    <property type="match status" value="1"/>
</dbReference>
<dbReference type="PROSITE" id="PS51318">
    <property type="entry name" value="TAT"/>
    <property type="match status" value="1"/>
</dbReference>
<dbReference type="InterPro" id="IPR039448">
    <property type="entry name" value="Beta_helix"/>
</dbReference>
<evidence type="ECO:0000313" key="3">
    <source>
        <dbReference type="EMBL" id="GGA54920.1"/>
    </source>
</evidence>
<gene>
    <name evidence="3" type="ORF">GCM10011499_26350</name>
</gene>
<protein>
    <submittedName>
        <fullName evidence="3">Tat protein</fullName>
    </submittedName>
</protein>
<comment type="caution">
    <text evidence="3">The sequence shown here is derived from an EMBL/GenBank/DDBJ whole genome shotgun (WGS) entry which is preliminary data.</text>
</comment>
<dbReference type="InterPro" id="IPR022388">
    <property type="entry name" value="CHP03808"/>
</dbReference>
<dbReference type="Gene3D" id="2.160.20.10">
    <property type="entry name" value="Single-stranded right-handed beta-helix, Pectin lyase-like"/>
    <property type="match status" value="2"/>
</dbReference>
<feature type="domain" description="Right handed beta helix" evidence="2">
    <location>
        <begin position="153"/>
        <end position="307"/>
    </location>
</feature>
<name>A0A916RHY8_9HYPH</name>
<dbReference type="InterPro" id="IPR006311">
    <property type="entry name" value="TAT_signal"/>
</dbReference>
<keyword evidence="4" id="KW-1185">Reference proteome</keyword>
<feature type="chain" id="PRO_5037299157" evidence="1">
    <location>
        <begin position="29"/>
        <end position="441"/>
    </location>
</feature>
<dbReference type="AlphaFoldDB" id="A0A916RHY8"/>
<dbReference type="InterPro" id="IPR006626">
    <property type="entry name" value="PbH1"/>
</dbReference>
<feature type="signal peptide" evidence="1">
    <location>
        <begin position="1"/>
        <end position="28"/>
    </location>
</feature>
<keyword evidence="1" id="KW-0732">Signal</keyword>
<dbReference type="SUPFAM" id="SSF51126">
    <property type="entry name" value="Pectin lyase-like"/>
    <property type="match status" value="2"/>
</dbReference>
<dbReference type="NCBIfam" id="TIGR03808">
    <property type="entry name" value="RR_plus_rpt_1"/>
    <property type="match status" value="1"/>
</dbReference>
<organism evidence="3 4">
    <name type="scientific">Pelagibacterium lentulum</name>
    <dbReference type="NCBI Taxonomy" id="2029865"/>
    <lineage>
        <taxon>Bacteria</taxon>
        <taxon>Pseudomonadati</taxon>
        <taxon>Pseudomonadota</taxon>
        <taxon>Alphaproteobacteria</taxon>
        <taxon>Hyphomicrobiales</taxon>
        <taxon>Devosiaceae</taxon>
        <taxon>Pelagibacterium</taxon>
    </lineage>
</organism>
<reference evidence="3 4" key="1">
    <citation type="journal article" date="2014" name="Int. J. Syst. Evol. Microbiol.">
        <title>Complete genome sequence of Corynebacterium casei LMG S-19264T (=DSM 44701T), isolated from a smear-ripened cheese.</title>
        <authorList>
            <consortium name="US DOE Joint Genome Institute (JGI-PGF)"/>
            <person name="Walter F."/>
            <person name="Albersmeier A."/>
            <person name="Kalinowski J."/>
            <person name="Ruckert C."/>
        </authorList>
    </citation>
    <scope>NUCLEOTIDE SEQUENCE [LARGE SCALE GENOMIC DNA]</scope>
    <source>
        <strain evidence="3 4">CGMCC 1.15896</strain>
    </source>
</reference>
<dbReference type="EMBL" id="BMKB01000004">
    <property type="protein sequence ID" value="GGA54920.1"/>
    <property type="molecule type" value="Genomic_DNA"/>
</dbReference>
<evidence type="ECO:0000256" key="1">
    <source>
        <dbReference type="SAM" id="SignalP"/>
    </source>
</evidence>
<dbReference type="InterPro" id="IPR011050">
    <property type="entry name" value="Pectin_lyase_fold/virulence"/>
</dbReference>
<evidence type="ECO:0000259" key="2">
    <source>
        <dbReference type="Pfam" id="PF13229"/>
    </source>
</evidence>
<accession>A0A916RHY8</accession>
<dbReference type="SMART" id="SM00710">
    <property type="entry name" value="PbH1"/>
    <property type="match status" value="10"/>
</dbReference>
<dbReference type="PANTHER" id="PTHR36453">
    <property type="entry name" value="SECRETED PROTEIN-RELATED"/>
    <property type="match status" value="1"/>
</dbReference>
<sequence length="441" mass="45848">MPLSRRRFLTSGSAIGAALPFATASVYAQSGLVPDPSIEQTLVLQSAIDAAASSDGRLSLPSGRFVTRTLHLPSNVVISGVPGATTLIHAGQGALFDIRQVRHVTLSGLTLDGSGADGDEWHGGLIHVSQSSDIVIEACNITNTQLNGLSALSSSVRITNCDVWESALSGIFIYDGEAVFISNNRVHDCGNGGIRVWRGENAIDGAIVTGNRIWNIDWTNGGNGQNGNGINVFRADGVIVSDNAISDCTFSAIRLNTTNNTQIVGNTCFNSGEVAIFSEFEFSGSVIANNIVDGAAAGISMTNYNDNGRLASCTGNIVRNIATHSEVNPDTSPYGIAAEADAIVTGNLVDNVPGVGILAGWGPYLRDVTISSNLVRDVHIGITVSVADGAGSAVITGNVISGARDHAITANRWWDIASRDPASDGGQFSNLTIRDNTIIGG</sequence>
<proteinExistence type="predicted"/>